<dbReference type="InterPro" id="IPR009784">
    <property type="entry name" value="DUF1349"/>
</dbReference>
<accession>A0ABR4LF48</accession>
<gene>
    <name evidence="1" type="ORF">BJX67DRAFT_364370</name>
</gene>
<name>A0ABR4LF48_9EURO</name>
<dbReference type="PANTHER" id="PTHR35332">
    <property type="entry name" value="REGULATION OF ENOLASE PROTEIN 1"/>
    <property type="match status" value="1"/>
</dbReference>
<proteinExistence type="predicted"/>
<evidence type="ECO:0000313" key="1">
    <source>
        <dbReference type="EMBL" id="KAL2863161.1"/>
    </source>
</evidence>
<dbReference type="EMBL" id="JBFXLQ010000055">
    <property type="protein sequence ID" value="KAL2863161.1"/>
    <property type="molecule type" value="Genomic_DNA"/>
</dbReference>
<evidence type="ECO:0000313" key="2">
    <source>
        <dbReference type="Proteomes" id="UP001610432"/>
    </source>
</evidence>
<dbReference type="Gene3D" id="2.60.120.200">
    <property type="match status" value="1"/>
</dbReference>
<reference evidence="1 2" key="1">
    <citation type="submission" date="2024-07" db="EMBL/GenBank/DDBJ databases">
        <title>Section-level genome sequencing and comparative genomics of Aspergillus sections Usti and Cavernicolus.</title>
        <authorList>
            <consortium name="Lawrence Berkeley National Laboratory"/>
            <person name="Nybo J.L."/>
            <person name="Vesth T.C."/>
            <person name="Theobald S."/>
            <person name="Frisvad J.C."/>
            <person name="Larsen T.O."/>
            <person name="Kjaerboelling I."/>
            <person name="Rothschild-Mancinelli K."/>
            <person name="Lyhne E.K."/>
            <person name="Kogle M.E."/>
            <person name="Barry K."/>
            <person name="Clum A."/>
            <person name="Na H."/>
            <person name="Ledsgaard L."/>
            <person name="Lin J."/>
            <person name="Lipzen A."/>
            <person name="Kuo A."/>
            <person name="Riley R."/>
            <person name="Mondo S."/>
            <person name="Labutti K."/>
            <person name="Haridas S."/>
            <person name="Pangalinan J."/>
            <person name="Salamov A.A."/>
            <person name="Simmons B.A."/>
            <person name="Magnuson J.K."/>
            <person name="Chen J."/>
            <person name="Drula E."/>
            <person name="Henrissat B."/>
            <person name="Wiebenga A."/>
            <person name="Lubbers R.J."/>
            <person name="Gomes A.C."/>
            <person name="Macurrencykelacurrency M.R."/>
            <person name="Stajich J."/>
            <person name="Grigoriev I.V."/>
            <person name="Mortensen U.H."/>
            <person name="De Vries R.P."/>
            <person name="Baker S.E."/>
            <person name="Andersen M.R."/>
        </authorList>
    </citation>
    <scope>NUCLEOTIDE SEQUENCE [LARGE SCALE GENOMIC DNA]</scope>
    <source>
        <strain evidence="1 2">CBS 449.75</strain>
    </source>
</reference>
<dbReference type="Proteomes" id="UP001610432">
    <property type="component" value="Unassembled WGS sequence"/>
</dbReference>
<organism evidence="1 2">
    <name type="scientific">Aspergillus lucknowensis</name>
    <dbReference type="NCBI Taxonomy" id="176173"/>
    <lineage>
        <taxon>Eukaryota</taxon>
        <taxon>Fungi</taxon>
        <taxon>Dikarya</taxon>
        <taxon>Ascomycota</taxon>
        <taxon>Pezizomycotina</taxon>
        <taxon>Eurotiomycetes</taxon>
        <taxon>Eurotiomycetidae</taxon>
        <taxon>Eurotiales</taxon>
        <taxon>Aspergillaceae</taxon>
        <taxon>Aspergillus</taxon>
        <taxon>Aspergillus subgen. Nidulantes</taxon>
    </lineage>
</organism>
<dbReference type="RefSeq" id="XP_070882140.1">
    <property type="nucleotide sequence ID" value="XM_071030179.1"/>
</dbReference>
<dbReference type="Pfam" id="PF07081">
    <property type="entry name" value="DUF1349"/>
    <property type="match status" value="1"/>
</dbReference>
<sequence length="235" mass="26051">MTCCHRLTPVNYQNPKLDLEFSCPAKTDILNKPSLPGKARPFQFTAPIYKTSLPAAEFKRASVTVIWGRNSLLEFDQAGLLFIRPHANLADPNSTNEGDAETHPRFVKIGAEVFMGRMFYAVTGSNRTAPDWSLWPVPEAFKRTSTLTIEMVRHGALLAAFLLEEHGNHVKKTLIRTIPWCFEDIKGGDPDIWVGVYAARPDLDGIGDGAPLKVQFKGLEIETTEGVIKCPLCAI</sequence>
<comment type="caution">
    <text evidence="1">The sequence shown here is derived from an EMBL/GenBank/DDBJ whole genome shotgun (WGS) entry which is preliminary data.</text>
</comment>
<dbReference type="GeneID" id="98145251"/>
<keyword evidence="2" id="KW-1185">Reference proteome</keyword>
<dbReference type="PANTHER" id="PTHR35332:SF2">
    <property type="entry name" value="REGULATION OF ENOLASE PROTEIN 1"/>
    <property type="match status" value="1"/>
</dbReference>
<protein>
    <submittedName>
        <fullName evidence="1">Uncharacterized protein</fullName>
    </submittedName>
</protein>